<dbReference type="InterPro" id="IPR018854">
    <property type="entry name" value="Psome_chaperone_3/4"/>
</dbReference>
<evidence type="ECO:0000313" key="2">
    <source>
        <dbReference type="Proteomes" id="UP001497383"/>
    </source>
</evidence>
<protein>
    <recommendedName>
        <fullName evidence="3">Proteasome assembly chaperone 3</fullName>
    </recommendedName>
</protein>
<organism evidence="1 2">
    <name type="scientific">Lodderomyces beijingensis</name>
    <dbReference type="NCBI Taxonomy" id="1775926"/>
    <lineage>
        <taxon>Eukaryota</taxon>
        <taxon>Fungi</taxon>
        <taxon>Dikarya</taxon>
        <taxon>Ascomycota</taxon>
        <taxon>Saccharomycotina</taxon>
        <taxon>Pichiomycetes</taxon>
        <taxon>Debaryomycetaceae</taxon>
        <taxon>Candida/Lodderomyces clade</taxon>
        <taxon>Lodderomyces</taxon>
    </lineage>
</organism>
<dbReference type="GeneID" id="92206513"/>
<proteinExistence type="predicted"/>
<gene>
    <name evidence="1" type="ORF">LODBEIA_P13170</name>
</gene>
<dbReference type="RefSeq" id="XP_066828255.1">
    <property type="nucleotide sequence ID" value="XM_066971192.1"/>
</dbReference>
<name>A0ABP0ZG08_9ASCO</name>
<accession>A0ABP0ZG08</accession>
<dbReference type="Pfam" id="PF10448">
    <property type="entry name" value="POC3_POC4"/>
    <property type="match status" value="1"/>
</dbReference>
<evidence type="ECO:0008006" key="3">
    <source>
        <dbReference type="Google" id="ProtNLM"/>
    </source>
</evidence>
<evidence type="ECO:0000313" key="1">
    <source>
        <dbReference type="EMBL" id="CAK9436795.1"/>
    </source>
</evidence>
<reference evidence="1 2" key="1">
    <citation type="submission" date="2024-03" db="EMBL/GenBank/DDBJ databases">
        <authorList>
            <person name="Brejova B."/>
        </authorList>
    </citation>
    <scope>NUCLEOTIDE SEQUENCE [LARGE SCALE GENOMIC DNA]</scope>
    <source>
        <strain evidence="1 2">CBS 14171</strain>
    </source>
</reference>
<keyword evidence="2" id="KW-1185">Reference proteome</keyword>
<sequence length="159" mass="17488">MAQPATTFSKSLAAVYPPDSSDSADETQFHFHLVEFQDKFVLNISINGILDSTFKLPVSTKRAINYEAMMDLYGANEPAMDESDSTASTTAEPQLLIGDYANMKISIIAGQICKLISQQKPKETILSIGSRWFGKGDEVGPDDFAKLMFVIENVKTLLL</sequence>
<dbReference type="EMBL" id="OZ022406">
    <property type="protein sequence ID" value="CAK9436795.1"/>
    <property type="molecule type" value="Genomic_DNA"/>
</dbReference>
<dbReference type="InterPro" id="IPR053720">
    <property type="entry name" value="Psm_Assembly_Chaperone"/>
</dbReference>
<dbReference type="Gene3D" id="3.30.230.90">
    <property type="match status" value="1"/>
</dbReference>
<dbReference type="Proteomes" id="UP001497383">
    <property type="component" value="Chromosome 2"/>
</dbReference>